<dbReference type="PANTHER" id="PTHR41878:SF1">
    <property type="entry name" value="TNPR PROTEIN"/>
    <property type="match status" value="1"/>
</dbReference>
<dbReference type="InterPro" id="IPR024047">
    <property type="entry name" value="MM3350-like_sf"/>
</dbReference>
<dbReference type="PANTHER" id="PTHR41878">
    <property type="entry name" value="LEXA REPRESSOR-RELATED"/>
    <property type="match status" value="1"/>
</dbReference>
<evidence type="ECO:0000313" key="2">
    <source>
        <dbReference type="EMBL" id="NWB47789.1"/>
    </source>
</evidence>
<comment type="caution">
    <text evidence="2">The sequence shown here is derived from an EMBL/GenBank/DDBJ whole genome shotgun (WGS) entry which is preliminary data.</text>
</comment>
<evidence type="ECO:0000259" key="1">
    <source>
        <dbReference type="Pfam" id="PF07929"/>
    </source>
</evidence>
<evidence type="ECO:0000313" key="3">
    <source>
        <dbReference type="Proteomes" id="UP000582981"/>
    </source>
</evidence>
<dbReference type="Gene3D" id="3.10.290.30">
    <property type="entry name" value="MM3350-like"/>
    <property type="match status" value="1"/>
</dbReference>
<dbReference type="Proteomes" id="UP000582981">
    <property type="component" value="Unassembled WGS sequence"/>
</dbReference>
<accession>A0A7Y8BL74</accession>
<feature type="domain" description="Plasmid pRiA4b Orf3-like" evidence="1">
    <location>
        <begin position="15"/>
        <end position="183"/>
    </location>
</feature>
<dbReference type="EMBL" id="JACAPU010000015">
    <property type="protein sequence ID" value="NWB47789.1"/>
    <property type="molecule type" value="Genomic_DNA"/>
</dbReference>
<dbReference type="RefSeq" id="WP_177144392.1">
    <property type="nucleotide sequence ID" value="NZ_JACAPU010000015.1"/>
</dbReference>
<name>A0A7Y8BL74_9PSED</name>
<reference evidence="2 3" key="1">
    <citation type="submission" date="2020-04" db="EMBL/GenBank/DDBJ databases">
        <title>Molecular characterization of pseudomonads from Agaricus bisporus reveal novel blotch 2 pathogens in Western Europe.</title>
        <authorList>
            <person name="Taparia T."/>
            <person name="Krijger M."/>
            <person name="Haynes E."/>
            <person name="Elpinstone J.G."/>
            <person name="Noble R."/>
            <person name="Van Der Wolf J."/>
        </authorList>
    </citation>
    <scope>NUCLEOTIDE SEQUENCE [LARGE SCALE GENOMIC DNA]</scope>
    <source>
        <strain evidence="2 3">F1001</strain>
    </source>
</reference>
<sequence length="198" mass="22669">MTQIAQLPTPQTDRVLILRIELKWITPTIWRQVAVPESITLGNLHQVIQTTMGWTDTHLHEFEIAGDSYGVSDSSTGWKPPIVAEKRKTLIGALRGNRTFRYVYDFRDGWEHVIRLEKIIPADVCPQLPYCIDGANARPPEDIGGMLGYDEFLTALNDADHPEHESVLEWFGDNDFDPTTFDCVRINRSLKQIRLQRP</sequence>
<gene>
    <name evidence="2" type="ORF">HX829_14960</name>
</gene>
<dbReference type="InterPro" id="IPR012912">
    <property type="entry name" value="Plasmid_pRiA4b_Orf3-like"/>
</dbReference>
<dbReference type="SUPFAM" id="SSF159941">
    <property type="entry name" value="MM3350-like"/>
    <property type="match status" value="1"/>
</dbReference>
<proteinExistence type="predicted"/>
<dbReference type="Pfam" id="PF07929">
    <property type="entry name" value="PRiA4_ORF3"/>
    <property type="match status" value="1"/>
</dbReference>
<organism evidence="2 3">
    <name type="scientific">Pseudomonas gingeri</name>
    <dbReference type="NCBI Taxonomy" id="117681"/>
    <lineage>
        <taxon>Bacteria</taxon>
        <taxon>Pseudomonadati</taxon>
        <taxon>Pseudomonadota</taxon>
        <taxon>Gammaproteobacteria</taxon>
        <taxon>Pseudomonadales</taxon>
        <taxon>Pseudomonadaceae</taxon>
        <taxon>Pseudomonas</taxon>
    </lineage>
</organism>
<protein>
    <submittedName>
        <fullName evidence="2">Plasmid pRiA4b ORF-3 family protein</fullName>
    </submittedName>
</protein>
<dbReference type="AlphaFoldDB" id="A0A7Y8BL74"/>